<dbReference type="Gene3D" id="3.40.1350.60">
    <property type="match status" value="1"/>
</dbReference>
<dbReference type="Proteomes" id="UP000886805">
    <property type="component" value="Unassembled WGS sequence"/>
</dbReference>
<proteinExistence type="inferred from homology"/>
<comment type="caution">
    <text evidence="4">The sequence shown here is derived from an EMBL/GenBank/DDBJ whole genome shotgun (WGS) entry which is preliminary data.</text>
</comment>
<evidence type="ECO:0000256" key="1">
    <source>
        <dbReference type="HAMAP-Rule" id="MF_00095"/>
    </source>
</evidence>
<reference evidence="4" key="2">
    <citation type="submission" date="2021-04" db="EMBL/GenBank/DDBJ databases">
        <authorList>
            <person name="Gilroy R."/>
        </authorList>
    </citation>
    <scope>NUCLEOTIDE SEQUENCE</scope>
    <source>
        <strain evidence="4">ChiSxjej3B15-1167</strain>
    </source>
</reference>
<dbReference type="PANTHER" id="PTHR30545">
    <property type="entry name" value="SUGAR FERMENTATION STIMULATION PROTEIN A"/>
    <property type="match status" value="1"/>
</dbReference>
<dbReference type="Pfam" id="PF17746">
    <property type="entry name" value="SfsA_N"/>
    <property type="match status" value="1"/>
</dbReference>
<dbReference type="AlphaFoldDB" id="A0A9D1X2W0"/>
<evidence type="ECO:0000259" key="3">
    <source>
        <dbReference type="Pfam" id="PF17746"/>
    </source>
</evidence>
<gene>
    <name evidence="1 4" type="primary">sfsA</name>
    <name evidence="4" type="ORF">H9849_00980</name>
</gene>
<evidence type="ECO:0000313" key="5">
    <source>
        <dbReference type="Proteomes" id="UP000886805"/>
    </source>
</evidence>
<dbReference type="Pfam" id="PF03749">
    <property type="entry name" value="SfsA"/>
    <property type="match status" value="1"/>
</dbReference>
<dbReference type="HAMAP" id="MF_00095">
    <property type="entry name" value="SfsA"/>
    <property type="match status" value="1"/>
</dbReference>
<evidence type="ECO:0000259" key="2">
    <source>
        <dbReference type="Pfam" id="PF03749"/>
    </source>
</evidence>
<name>A0A9D1X2W0_9FIRM</name>
<dbReference type="InterPro" id="IPR040452">
    <property type="entry name" value="SfsA_C"/>
</dbReference>
<dbReference type="Gene3D" id="2.40.50.580">
    <property type="match status" value="1"/>
</dbReference>
<dbReference type="InterPro" id="IPR005224">
    <property type="entry name" value="SfsA"/>
</dbReference>
<reference evidence="4" key="1">
    <citation type="journal article" date="2021" name="PeerJ">
        <title>Extensive microbial diversity within the chicken gut microbiome revealed by metagenomics and culture.</title>
        <authorList>
            <person name="Gilroy R."/>
            <person name="Ravi A."/>
            <person name="Getino M."/>
            <person name="Pursley I."/>
            <person name="Horton D.L."/>
            <person name="Alikhan N.F."/>
            <person name="Baker D."/>
            <person name="Gharbi K."/>
            <person name="Hall N."/>
            <person name="Watson M."/>
            <person name="Adriaenssens E.M."/>
            <person name="Foster-Nyarko E."/>
            <person name="Jarju S."/>
            <person name="Secka A."/>
            <person name="Antonio M."/>
            <person name="Oren A."/>
            <person name="Chaudhuri R.R."/>
            <person name="La Ragione R."/>
            <person name="Hildebrand F."/>
            <person name="Pallen M.J."/>
        </authorList>
    </citation>
    <scope>NUCLEOTIDE SEQUENCE</scope>
    <source>
        <strain evidence="4">ChiSxjej3B15-1167</strain>
    </source>
</reference>
<protein>
    <recommendedName>
        <fullName evidence="1">Sugar fermentation stimulation protein homolog</fullName>
    </recommendedName>
</protein>
<organism evidence="4 5">
    <name type="scientific">Candidatus Anaerobutyricum stercoripullorum</name>
    <dbReference type="NCBI Taxonomy" id="2838456"/>
    <lineage>
        <taxon>Bacteria</taxon>
        <taxon>Bacillati</taxon>
        <taxon>Bacillota</taxon>
        <taxon>Clostridia</taxon>
        <taxon>Lachnospirales</taxon>
        <taxon>Lachnospiraceae</taxon>
        <taxon>Anaerobutyricum</taxon>
    </lineage>
</organism>
<dbReference type="PANTHER" id="PTHR30545:SF2">
    <property type="entry name" value="SUGAR FERMENTATION STIMULATION PROTEIN A"/>
    <property type="match status" value="1"/>
</dbReference>
<feature type="domain" description="Sugar fermentation stimulation protein C-terminal" evidence="2">
    <location>
        <begin position="81"/>
        <end position="214"/>
    </location>
</feature>
<accession>A0A9D1X2W0</accession>
<evidence type="ECO:0000313" key="4">
    <source>
        <dbReference type="EMBL" id="HIX71572.1"/>
    </source>
</evidence>
<comment type="similarity">
    <text evidence="1">Belongs to the SfsA family.</text>
</comment>
<dbReference type="CDD" id="cd22359">
    <property type="entry name" value="SfsA-like_bacterial"/>
    <property type="match status" value="1"/>
</dbReference>
<feature type="domain" description="SfsA N-terminal OB" evidence="3">
    <location>
        <begin position="12"/>
        <end position="78"/>
    </location>
</feature>
<dbReference type="GO" id="GO:0003677">
    <property type="term" value="F:DNA binding"/>
    <property type="evidence" value="ECO:0007669"/>
    <property type="project" value="InterPro"/>
</dbReference>
<dbReference type="NCBIfam" id="TIGR00230">
    <property type="entry name" value="sfsA"/>
    <property type="match status" value="1"/>
</dbReference>
<dbReference type="InterPro" id="IPR041465">
    <property type="entry name" value="SfsA_N"/>
</dbReference>
<dbReference type="EMBL" id="DXEQ01000026">
    <property type="protein sequence ID" value="HIX71572.1"/>
    <property type="molecule type" value="Genomic_DNA"/>
</dbReference>
<sequence>MRYNNLQEAVFLKRPNRFRAHIRIHGKEEICHVKNTGRLGELLLPGVRILVEPAAPGSSRKTKYSLICVRKDGQWVNIDSQAPNRLAQEWIADGGFLKDVTLIRREKQYGGSRFDLYVEAGGEKWYIEVKGVTLNVDGTAMFPDAPTERGKKHVEELIACRKDGYRSAILFVIQMKGVQRFAPFDERQPEFAAALRQAEKAGVIVRAVDCIVTGDSIYIDAQVPVCL</sequence>